<sequence>MLGEWLGAQAQSNNYVNRGHSFTTMAFPWRTTMRALNLPQELLDYIVDFAAVECGKKDLYACSLAGWPFLIRSRKHLFRHVQLRPYSENSTLGLLRALEADLGLLERGKGWTPLASCIRSLELIPCEWAAPTTIAPNLDKVLKYLSHVEAFKLNFENSEPLSPSWSLLKNGLRSPLLTFCSMAQSKIMTLVNISDFPPQIIYSCSGLEHLKLENTYRPLPLKGFLFSPKDLPAIQFLEIEDESLDLIASSTAQYPELLQTFSSVLELETDYALRLPNSTHLLIMSMAGSLRRLRLTSTLNYIYSELYQRPPAL</sequence>
<evidence type="ECO:0000313" key="2">
    <source>
        <dbReference type="Proteomes" id="UP000807306"/>
    </source>
</evidence>
<dbReference type="AlphaFoldDB" id="A0A9P6E6M5"/>
<accession>A0A9P6E6M5</accession>
<keyword evidence="2" id="KW-1185">Reference proteome</keyword>
<organism evidence="1 2">
    <name type="scientific">Crepidotus variabilis</name>
    <dbReference type="NCBI Taxonomy" id="179855"/>
    <lineage>
        <taxon>Eukaryota</taxon>
        <taxon>Fungi</taxon>
        <taxon>Dikarya</taxon>
        <taxon>Basidiomycota</taxon>
        <taxon>Agaricomycotina</taxon>
        <taxon>Agaricomycetes</taxon>
        <taxon>Agaricomycetidae</taxon>
        <taxon>Agaricales</taxon>
        <taxon>Agaricineae</taxon>
        <taxon>Crepidotaceae</taxon>
        <taxon>Crepidotus</taxon>
    </lineage>
</organism>
<dbReference type="OrthoDB" id="2934227at2759"/>
<reference evidence="1" key="1">
    <citation type="submission" date="2020-11" db="EMBL/GenBank/DDBJ databases">
        <authorList>
            <consortium name="DOE Joint Genome Institute"/>
            <person name="Ahrendt S."/>
            <person name="Riley R."/>
            <person name="Andreopoulos W."/>
            <person name="Labutti K."/>
            <person name="Pangilinan J."/>
            <person name="Ruiz-Duenas F.J."/>
            <person name="Barrasa J.M."/>
            <person name="Sanchez-Garcia M."/>
            <person name="Camarero S."/>
            <person name="Miyauchi S."/>
            <person name="Serrano A."/>
            <person name="Linde D."/>
            <person name="Babiker R."/>
            <person name="Drula E."/>
            <person name="Ayuso-Fernandez I."/>
            <person name="Pacheco R."/>
            <person name="Padilla G."/>
            <person name="Ferreira P."/>
            <person name="Barriuso J."/>
            <person name="Kellner H."/>
            <person name="Castanera R."/>
            <person name="Alfaro M."/>
            <person name="Ramirez L."/>
            <person name="Pisabarro A.G."/>
            <person name="Kuo A."/>
            <person name="Tritt A."/>
            <person name="Lipzen A."/>
            <person name="He G."/>
            <person name="Yan M."/>
            <person name="Ng V."/>
            <person name="Cullen D."/>
            <person name="Martin F."/>
            <person name="Rosso M.-N."/>
            <person name="Henrissat B."/>
            <person name="Hibbett D."/>
            <person name="Martinez A.T."/>
            <person name="Grigoriev I.V."/>
        </authorList>
    </citation>
    <scope>NUCLEOTIDE SEQUENCE</scope>
    <source>
        <strain evidence="1">CBS 506.95</strain>
    </source>
</reference>
<dbReference type="Proteomes" id="UP000807306">
    <property type="component" value="Unassembled WGS sequence"/>
</dbReference>
<protein>
    <submittedName>
        <fullName evidence="1">Uncharacterized protein</fullName>
    </submittedName>
</protein>
<name>A0A9P6E6M5_9AGAR</name>
<comment type="caution">
    <text evidence="1">The sequence shown here is derived from an EMBL/GenBank/DDBJ whole genome shotgun (WGS) entry which is preliminary data.</text>
</comment>
<dbReference type="EMBL" id="MU157917">
    <property type="protein sequence ID" value="KAF9523455.1"/>
    <property type="molecule type" value="Genomic_DNA"/>
</dbReference>
<evidence type="ECO:0000313" key="1">
    <source>
        <dbReference type="EMBL" id="KAF9523455.1"/>
    </source>
</evidence>
<gene>
    <name evidence="1" type="ORF">CPB83DRAFT_689369</name>
</gene>
<proteinExistence type="predicted"/>